<evidence type="ECO:0000313" key="2">
    <source>
        <dbReference type="EMBL" id="EPX64016.1"/>
    </source>
</evidence>
<gene>
    <name evidence="2" type="ORF">D187_005149</name>
</gene>
<name>S9PLY3_CYSF2</name>
<dbReference type="Proteomes" id="UP000011682">
    <property type="component" value="Unassembled WGS sequence"/>
</dbReference>
<protein>
    <submittedName>
        <fullName evidence="2">Uncharacterized protein</fullName>
    </submittedName>
</protein>
<proteinExistence type="predicted"/>
<sequence length="189" mass="20844">MLECTAEASGPRASAQEGGRRDTGFPRCVSHPEPGHDSRGGLSRPRSCSSAIRRYCGTISTLSVLHEGPRLGRLDVRSRYRIGWPAPCGTSYLPGLPCCSFSWRLSPWRRNASPSLATSTFRTAQGTKYARCTSRVRWSPFSGSSSPAPRQERKCWAGKVDSSPWCVSARECLSSRSKTSNQRIASSWW</sequence>
<dbReference type="EMBL" id="ANAH02000004">
    <property type="protein sequence ID" value="EPX64016.1"/>
    <property type="molecule type" value="Genomic_DNA"/>
</dbReference>
<feature type="region of interest" description="Disordered" evidence="1">
    <location>
        <begin position="1"/>
        <end position="45"/>
    </location>
</feature>
<accession>S9PLY3</accession>
<organism evidence="2 3">
    <name type="scientific">Cystobacter fuscus (strain ATCC 25194 / DSM 2262 / NBRC 100088 / M29)</name>
    <dbReference type="NCBI Taxonomy" id="1242864"/>
    <lineage>
        <taxon>Bacteria</taxon>
        <taxon>Pseudomonadati</taxon>
        <taxon>Myxococcota</taxon>
        <taxon>Myxococcia</taxon>
        <taxon>Myxococcales</taxon>
        <taxon>Cystobacterineae</taxon>
        <taxon>Archangiaceae</taxon>
        <taxon>Cystobacter</taxon>
    </lineage>
</organism>
<reference evidence="2" key="1">
    <citation type="submission" date="2013-05" db="EMBL/GenBank/DDBJ databases">
        <title>Genome assembly of Cystobacter fuscus DSM 2262.</title>
        <authorList>
            <person name="Sharma G."/>
            <person name="Khatri I."/>
            <person name="Kaur C."/>
            <person name="Mayilraj S."/>
            <person name="Subramanian S."/>
        </authorList>
    </citation>
    <scope>NUCLEOTIDE SEQUENCE [LARGE SCALE GENOMIC DNA]</scope>
    <source>
        <strain evidence="2">DSM 2262</strain>
    </source>
</reference>
<dbReference type="AlphaFoldDB" id="S9PLY3"/>
<evidence type="ECO:0000313" key="3">
    <source>
        <dbReference type="Proteomes" id="UP000011682"/>
    </source>
</evidence>
<comment type="caution">
    <text evidence="2">The sequence shown here is derived from an EMBL/GenBank/DDBJ whole genome shotgun (WGS) entry which is preliminary data.</text>
</comment>
<keyword evidence="3" id="KW-1185">Reference proteome</keyword>
<evidence type="ECO:0000256" key="1">
    <source>
        <dbReference type="SAM" id="MobiDB-lite"/>
    </source>
</evidence>